<dbReference type="PANTHER" id="PTHR38599:SF1">
    <property type="entry name" value="CUPIN DOMAIN PROTEIN (AFU_ORTHOLOGUE AFUA_3G13620)"/>
    <property type="match status" value="1"/>
</dbReference>
<accession>A0A517WY75</accession>
<evidence type="ECO:0000313" key="3">
    <source>
        <dbReference type="EMBL" id="QDU10200.1"/>
    </source>
</evidence>
<feature type="chain" id="PRO_5022197047" evidence="1">
    <location>
        <begin position="23"/>
        <end position="145"/>
    </location>
</feature>
<dbReference type="AlphaFoldDB" id="A0A517WY75"/>
<reference evidence="3 4" key="1">
    <citation type="submission" date="2019-03" db="EMBL/GenBank/DDBJ databases">
        <title>Deep-cultivation of Planctomycetes and their phenomic and genomic characterization uncovers novel biology.</title>
        <authorList>
            <person name="Wiegand S."/>
            <person name="Jogler M."/>
            <person name="Boedeker C."/>
            <person name="Pinto D."/>
            <person name="Vollmers J."/>
            <person name="Rivas-Marin E."/>
            <person name="Kohn T."/>
            <person name="Peeters S.H."/>
            <person name="Heuer A."/>
            <person name="Rast P."/>
            <person name="Oberbeckmann S."/>
            <person name="Bunk B."/>
            <person name="Jeske O."/>
            <person name="Meyerdierks A."/>
            <person name="Storesund J.E."/>
            <person name="Kallscheuer N."/>
            <person name="Luecker S."/>
            <person name="Lage O.M."/>
            <person name="Pohl T."/>
            <person name="Merkel B.J."/>
            <person name="Hornburger P."/>
            <person name="Mueller R.-W."/>
            <person name="Bruemmer F."/>
            <person name="Labrenz M."/>
            <person name="Spormann A.M."/>
            <person name="Op den Camp H."/>
            <person name="Overmann J."/>
            <person name="Amann R."/>
            <person name="Jetten M.S.M."/>
            <person name="Mascher T."/>
            <person name="Medema M.H."/>
            <person name="Devos D.P."/>
            <person name="Kaster A.-K."/>
            <person name="Ovreas L."/>
            <person name="Rohde M."/>
            <person name="Galperin M.Y."/>
            <person name="Jogler C."/>
        </authorList>
    </citation>
    <scope>NUCLEOTIDE SEQUENCE [LARGE SCALE GENOMIC DNA]</scope>
    <source>
        <strain evidence="3 4">V202</strain>
    </source>
</reference>
<feature type="domain" description="Cupin type-2" evidence="2">
    <location>
        <begin position="61"/>
        <end position="130"/>
    </location>
</feature>
<protein>
    <submittedName>
        <fullName evidence="3">Cupin domain protein</fullName>
    </submittedName>
</protein>
<dbReference type="OrthoDB" id="9813436at2"/>
<dbReference type="PANTHER" id="PTHR38599">
    <property type="entry name" value="CUPIN DOMAIN PROTEIN (AFU_ORTHOLOGUE AFUA_3G13620)"/>
    <property type="match status" value="1"/>
</dbReference>
<keyword evidence="1" id="KW-0732">Signal</keyword>
<feature type="signal peptide" evidence="1">
    <location>
        <begin position="1"/>
        <end position="22"/>
    </location>
</feature>
<evidence type="ECO:0000313" key="4">
    <source>
        <dbReference type="Proteomes" id="UP000318384"/>
    </source>
</evidence>
<dbReference type="Proteomes" id="UP000318384">
    <property type="component" value="Chromosome"/>
</dbReference>
<evidence type="ECO:0000256" key="1">
    <source>
        <dbReference type="SAM" id="SignalP"/>
    </source>
</evidence>
<sequence length="145" mass="16129" precursor="true">MNYRFIPLVALIVVVGSLTTVAQNTTNSKQQTKAAQVKKILVRDLDETFDGKPARATMHEITWEPGASTPAHRHPCPTLVYVLEGELETQVGDGPLLHLKAGDTLYEPTMILHSKTRNPSKSNRARILAIQIHDRATKRLTIPEK</sequence>
<dbReference type="SUPFAM" id="SSF51182">
    <property type="entry name" value="RmlC-like cupins"/>
    <property type="match status" value="1"/>
</dbReference>
<dbReference type="InterPro" id="IPR011051">
    <property type="entry name" value="RmlC_Cupin_sf"/>
</dbReference>
<dbReference type="InterPro" id="IPR014710">
    <property type="entry name" value="RmlC-like_jellyroll"/>
</dbReference>
<evidence type="ECO:0000259" key="2">
    <source>
        <dbReference type="Pfam" id="PF07883"/>
    </source>
</evidence>
<dbReference type="RefSeq" id="WP_145177668.1">
    <property type="nucleotide sequence ID" value="NZ_CP037422.1"/>
</dbReference>
<gene>
    <name evidence="3" type="ORF">V202x_35990</name>
</gene>
<dbReference type="InterPro" id="IPR013096">
    <property type="entry name" value="Cupin_2"/>
</dbReference>
<keyword evidence="4" id="KW-1185">Reference proteome</keyword>
<proteinExistence type="predicted"/>
<dbReference type="EMBL" id="CP037422">
    <property type="protein sequence ID" value="QDU10200.1"/>
    <property type="molecule type" value="Genomic_DNA"/>
</dbReference>
<organism evidence="3 4">
    <name type="scientific">Gimesia aquarii</name>
    <dbReference type="NCBI Taxonomy" id="2527964"/>
    <lineage>
        <taxon>Bacteria</taxon>
        <taxon>Pseudomonadati</taxon>
        <taxon>Planctomycetota</taxon>
        <taxon>Planctomycetia</taxon>
        <taxon>Planctomycetales</taxon>
        <taxon>Planctomycetaceae</taxon>
        <taxon>Gimesia</taxon>
    </lineage>
</organism>
<dbReference type="Pfam" id="PF07883">
    <property type="entry name" value="Cupin_2"/>
    <property type="match status" value="1"/>
</dbReference>
<name>A0A517WY75_9PLAN</name>
<dbReference type="Gene3D" id="2.60.120.10">
    <property type="entry name" value="Jelly Rolls"/>
    <property type="match status" value="1"/>
</dbReference>